<protein>
    <recommendedName>
        <fullName evidence="3">Secreted protein</fullName>
    </recommendedName>
</protein>
<dbReference type="EMBL" id="JAHRIQ010012356">
    <property type="protein sequence ID" value="MEQ2224739.1"/>
    <property type="molecule type" value="Genomic_DNA"/>
</dbReference>
<reference evidence="1 2" key="1">
    <citation type="submission" date="2021-06" db="EMBL/GenBank/DDBJ databases">
        <authorList>
            <person name="Palmer J.M."/>
        </authorList>
    </citation>
    <scope>NUCLEOTIDE SEQUENCE [LARGE SCALE GENOMIC DNA]</scope>
    <source>
        <strain evidence="2">if_2019</strain>
        <tissue evidence="1">Muscle</tissue>
    </source>
</reference>
<keyword evidence="2" id="KW-1185">Reference proteome</keyword>
<accession>A0ABV0SVV4</accession>
<evidence type="ECO:0000313" key="1">
    <source>
        <dbReference type="EMBL" id="MEQ2224739.1"/>
    </source>
</evidence>
<evidence type="ECO:0000313" key="2">
    <source>
        <dbReference type="Proteomes" id="UP001482620"/>
    </source>
</evidence>
<evidence type="ECO:0008006" key="3">
    <source>
        <dbReference type="Google" id="ProtNLM"/>
    </source>
</evidence>
<gene>
    <name evidence="1" type="ORF">ILYODFUR_010563</name>
</gene>
<dbReference type="Proteomes" id="UP001482620">
    <property type="component" value="Unassembled WGS sequence"/>
</dbReference>
<sequence length="111" mass="12436">MMASTGLKVLCTALLDIKMINNDNTLNATSFVQHCLLPSCGTKLTIRFCLNRRMVGMKCPVTDSSCSYLKKSGTKWQRRELTSTPSAPVRFLFNHLSPSSLLFTPVYHVCF</sequence>
<proteinExistence type="predicted"/>
<comment type="caution">
    <text evidence="1">The sequence shown here is derived from an EMBL/GenBank/DDBJ whole genome shotgun (WGS) entry which is preliminary data.</text>
</comment>
<organism evidence="1 2">
    <name type="scientific">Ilyodon furcidens</name>
    <name type="common">goldbreast splitfin</name>
    <dbReference type="NCBI Taxonomy" id="33524"/>
    <lineage>
        <taxon>Eukaryota</taxon>
        <taxon>Metazoa</taxon>
        <taxon>Chordata</taxon>
        <taxon>Craniata</taxon>
        <taxon>Vertebrata</taxon>
        <taxon>Euteleostomi</taxon>
        <taxon>Actinopterygii</taxon>
        <taxon>Neopterygii</taxon>
        <taxon>Teleostei</taxon>
        <taxon>Neoteleostei</taxon>
        <taxon>Acanthomorphata</taxon>
        <taxon>Ovalentaria</taxon>
        <taxon>Atherinomorphae</taxon>
        <taxon>Cyprinodontiformes</taxon>
        <taxon>Goodeidae</taxon>
        <taxon>Ilyodon</taxon>
    </lineage>
</organism>
<name>A0ABV0SVV4_9TELE</name>